<accession>A0A1W1IAX2</accession>
<gene>
    <name evidence="3" type="ORF">NSJP_3756</name>
</gene>
<protein>
    <submittedName>
        <fullName evidence="3">Uncharacterized protein</fullName>
    </submittedName>
</protein>
<dbReference type="KEGG" id="nja:NSJP_3756"/>
<reference evidence="3 4" key="1">
    <citation type="submission" date="2017-03" db="EMBL/GenBank/DDBJ databases">
        <authorList>
            <person name="Afonso C.L."/>
            <person name="Miller P.J."/>
            <person name="Scott M.A."/>
            <person name="Spackman E."/>
            <person name="Goraichik I."/>
            <person name="Dimitrov K.M."/>
            <person name="Suarez D.L."/>
            <person name="Swayne D.E."/>
        </authorList>
    </citation>
    <scope>NUCLEOTIDE SEQUENCE [LARGE SCALE GENOMIC DNA]</scope>
    <source>
        <strain evidence="3">Genome sequencing of Nitrospira japonica strain NJ11</strain>
    </source>
</reference>
<organism evidence="3 4">
    <name type="scientific">Nitrospira japonica</name>
    <dbReference type="NCBI Taxonomy" id="1325564"/>
    <lineage>
        <taxon>Bacteria</taxon>
        <taxon>Pseudomonadati</taxon>
        <taxon>Nitrospirota</taxon>
        <taxon>Nitrospiria</taxon>
        <taxon>Nitrospirales</taxon>
        <taxon>Nitrospiraceae</taxon>
        <taxon>Nitrospira</taxon>
    </lineage>
</organism>
<keyword evidence="2" id="KW-1133">Transmembrane helix</keyword>
<keyword evidence="2" id="KW-0812">Transmembrane</keyword>
<evidence type="ECO:0000313" key="4">
    <source>
        <dbReference type="Proteomes" id="UP000192042"/>
    </source>
</evidence>
<proteinExistence type="predicted"/>
<feature type="compositionally biased region" description="Low complexity" evidence="1">
    <location>
        <begin position="313"/>
        <end position="337"/>
    </location>
</feature>
<dbReference type="Proteomes" id="UP000192042">
    <property type="component" value="Chromosome I"/>
</dbReference>
<dbReference type="STRING" id="1325564.NSJP_3756"/>
<dbReference type="AlphaFoldDB" id="A0A1W1IAX2"/>
<feature type="transmembrane region" description="Helical" evidence="2">
    <location>
        <begin position="28"/>
        <end position="47"/>
    </location>
</feature>
<name>A0A1W1IAX2_9BACT</name>
<feature type="region of interest" description="Disordered" evidence="1">
    <location>
        <begin position="252"/>
        <end position="341"/>
    </location>
</feature>
<evidence type="ECO:0000256" key="1">
    <source>
        <dbReference type="SAM" id="MobiDB-lite"/>
    </source>
</evidence>
<feature type="compositionally biased region" description="Low complexity" evidence="1">
    <location>
        <begin position="268"/>
        <end position="284"/>
    </location>
</feature>
<dbReference type="EMBL" id="LT828648">
    <property type="protein sequence ID" value="SLM49923.1"/>
    <property type="molecule type" value="Genomic_DNA"/>
</dbReference>
<sequence>MDRSGRTRAVSVRLHAHPPLHDRHRGRALVALTAYLLGIGVLAWMWAVTPALALISATGYVRVASDSSKLLYLGANRAALISTVAQAAAVTSPASVAIRLVTGPVGWAALGVSVGLALYQMHYTPEELTAVKQGAAPSNLQNGTGTVLPNGAVLEPAQSCVYPSCTAGQGQIVTVAIPNKTQATCGLNVQPVAFPLSWFSNLGEAWSGTRNTCVQTFRYVYDGSTANNLVRTGVGTANQQQIADYVSALPASDPKSIESNTSPLGQGVSPTSASTTTSTAVSPSEIPTTVKPVGQVAPTDAVVDPNAPKPAGTQTVPATQTTTTTTTTTTNPDGSTTEATQDTASVSCSAGDHDPRSFGSILQAHLTTWQGSGLLGTLSLLQSLTWPEALPTITFSSSTWGTHQVDFNQWAAVFTVLRTLTIAGAGFAAYRIIFVGGS</sequence>
<keyword evidence="2" id="KW-0472">Membrane</keyword>
<evidence type="ECO:0000256" key="2">
    <source>
        <dbReference type="SAM" id="Phobius"/>
    </source>
</evidence>
<keyword evidence="4" id="KW-1185">Reference proteome</keyword>
<evidence type="ECO:0000313" key="3">
    <source>
        <dbReference type="EMBL" id="SLM49923.1"/>
    </source>
</evidence>